<dbReference type="Proteomes" id="UP000326759">
    <property type="component" value="Unassembled WGS sequence"/>
</dbReference>
<gene>
    <name evidence="2" type="ORF">Anas_12198</name>
</gene>
<feature type="transmembrane region" description="Helical" evidence="1">
    <location>
        <begin position="138"/>
        <end position="168"/>
    </location>
</feature>
<feature type="transmembrane region" description="Helical" evidence="1">
    <location>
        <begin position="228"/>
        <end position="246"/>
    </location>
</feature>
<evidence type="ECO:0000313" key="2">
    <source>
        <dbReference type="EMBL" id="KAB7503525.1"/>
    </source>
</evidence>
<keyword evidence="3" id="KW-1185">Reference proteome</keyword>
<keyword evidence="1" id="KW-0812">Transmembrane</keyword>
<evidence type="ECO:0000256" key="1">
    <source>
        <dbReference type="SAM" id="Phobius"/>
    </source>
</evidence>
<name>A0A5N5TEI3_9CRUS</name>
<dbReference type="OrthoDB" id="10648484at2759"/>
<feature type="transmembrane region" description="Helical" evidence="1">
    <location>
        <begin position="253"/>
        <end position="270"/>
    </location>
</feature>
<keyword evidence="1" id="KW-0472">Membrane</keyword>
<feature type="transmembrane region" description="Helical" evidence="1">
    <location>
        <begin position="276"/>
        <end position="298"/>
    </location>
</feature>
<proteinExistence type="predicted"/>
<dbReference type="AlphaFoldDB" id="A0A5N5TEI3"/>
<organism evidence="2 3">
    <name type="scientific">Armadillidium nasatum</name>
    <dbReference type="NCBI Taxonomy" id="96803"/>
    <lineage>
        <taxon>Eukaryota</taxon>
        <taxon>Metazoa</taxon>
        <taxon>Ecdysozoa</taxon>
        <taxon>Arthropoda</taxon>
        <taxon>Crustacea</taxon>
        <taxon>Multicrustacea</taxon>
        <taxon>Malacostraca</taxon>
        <taxon>Eumalacostraca</taxon>
        <taxon>Peracarida</taxon>
        <taxon>Isopoda</taxon>
        <taxon>Oniscidea</taxon>
        <taxon>Crinocheta</taxon>
        <taxon>Armadillidiidae</taxon>
        <taxon>Armadillidium</taxon>
    </lineage>
</organism>
<evidence type="ECO:0000313" key="3">
    <source>
        <dbReference type="Proteomes" id="UP000326759"/>
    </source>
</evidence>
<reference evidence="2 3" key="1">
    <citation type="journal article" date="2019" name="PLoS Biol.">
        <title>Sex chromosomes control vertical transmission of feminizing Wolbachia symbionts in an isopod.</title>
        <authorList>
            <person name="Becking T."/>
            <person name="Chebbi M.A."/>
            <person name="Giraud I."/>
            <person name="Moumen B."/>
            <person name="Laverre T."/>
            <person name="Caubet Y."/>
            <person name="Peccoud J."/>
            <person name="Gilbert C."/>
            <person name="Cordaux R."/>
        </authorList>
    </citation>
    <scope>NUCLEOTIDE SEQUENCE [LARGE SCALE GENOMIC DNA]</scope>
    <source>
        <strain evidence="2">ANa2</strain>
        <tissue evidence="2">Whole body excluding digestive tract and cuticle</tissue>
    </source>
</reference>
<protein>
    <submittedName>
        <fullName evidence="2">Uncharacterized protein</fullName>
    </submittedName>
</protein>
<keyword evidence="1" id="KW-1133">Transmembrane helix</keyword>
<comment type="caution">
    <text evidence="2">The sequence shown here is derived from an EMBL/GenBank/DDBJ whole genome shotgun (WGS) entry which is preliminary data.</text>
</comment>
<sequence length="353" mass="40248">MIASMERRTSFSSMQEALFCKIIWCMIFGCVVDLFSLKTAFRIQSLLWLILLISNFLESSFISSILSMVCVSSSASLVSEIAIFKLYKREKCWLPICRLSIMNSLCLLCVQFCLKDILRKSLSEYFQKDMFKSLSLDFLNYSTSLTVVDLPSVMNIGCTLSLLIAAYLGNEKSKHSNGTAITDSNEVRKDYSSKNKKFNSYVKILMLKISIFLPAICFSAIFNSYLKVWRAVLMPVHIVALCFLSMIGQYLSVARILSLLCLLMISSFVLHLHHYLYIWASISASVSFLLFSVIVCLIRPCFQYVAKIEVNENITGFSLSSAISLHFLMKYFAPTFINVVKYNNEFLNSFKLF</sequence>
<feature type="transmembrane region" description="Helical" evidence="1">
    <location>
        <begin position="201"/>
        <end position="222"/>
    </location>
</feature>
<accession>A0A5N5TEI3</accession>
<feature type="transmembrane region" description="Helical" evidence="1">
    <location>
        <begin position="21"/>
        <end position="41"/>
    </location>
</feature>
<dbReference type="EMBL" id="SEYY01005012">
    <property type="protein sequence ID" value="KAB7503525.1"/>
    <property type="molecule type" value="Genomic_DNA"/>
</dbReference>